<accession>A0A160T5U3</accession>
<dbReference type="InterPro" id="IPR026564">
    <property type="entry name" value="Transcrip_reg_TACO1-like_dom3"/>
</dbReference>
<dbReference type="NCBIfam" id="TIGR01033">
    <property type="entry name" value="YebC/PmpR family DNA-binding transcriptional regulator"/>
    <property type="match status" value="1"/>
</dbReference>
<dbReference type="PANTHER" id="PTHR12532:SF6">
    <property type="entry name" value="TRANSCRIPTIONAL REGULATORY PROTEIN YEBC-RELATED"/>
    <property type="match status" value="1"/>
</dbReference>
<dbReference type="RefSeq" id="WP_095044452.1">
    <property type="nucleotide sequence ID" value="NZ_LN890655.1"/>
</dbReference>
<dbReference type="SUPFAM" id="SSF75625">
    <property type="entry name" value="YebC-like"/>
    <property type="match status" value="1"/>
</dbReference>
<name>A0A160T5U3_9CHLR</name>
<dbReference type="InterPro" id="IPR029072">
    <property type="entry name" value="YebC-like"/>
</dbReference>
<dbReference type="Pfam" id="PF20772">
    <property type="entry name" value="TACO1_YebC_N"/>
    <property type="match status" value="1"/>
</dbReference>
<evidence type="ECO:0000259" key="7">
    <source>
        <dbReference type="Pfam" id="PF01709"/>
    </source>
</evidence>
<dbReference type="NCBIfam" id="NF001030">
    <property type="entry name" value="PRK00110.1"/>
    <property type="match status" value="1"/>
</dbReference>
<dbReference type="PANTHER" id="PTHR12532">
    <property type="entry name" value="TRANSLATIONAL ACTIVATOR OF CYTOCHROME C OXIDASE 1"/>
    <property type="match status" value="1"/>
</dbReference>
<dbReference type="Gene3D" id="3.30.70.980">
    <property type="match status" value="2"/>
</dbReference>
<comment type="subcellular location">
    <subcellularLocation>
        <location evidence="6">Cytoplasm</location>
    </subcellularLocation>
</comment>
<dbReference type="InterPro" id="IPR017856">
    <property type="entry name" value="Integrase-like_N"/>
</dbReference>
<evidence type="ECO:0000256" key="2">
    <source>
        <dbReference type="ARBA" id="ARBA00022490"/>
    </source>
</evidence>
<keyword evidence="3 6" id="KW-0805">Transcription regulation</keyword>
<dbReference type="KEGG" id="pbf:CFX0092_A3334"/>
<dbReference type="InterPro" id="IPR048300">
    <property type="entry name" value="TACO1_YebC-like_2nd/3rd_dom"/>
</dbReference>
<dbReference type="EMBL" id="LN890655">
    <property type="protein sequence ID" value="CUS05212.2"/>
    <property type="molecule type" value="Genomic_DNA"/>
</dbReference>
<evidence type="ECO:0000313" key="9">
    <source>
        <dbReference type="EMBL" id="CUS05212.2"/>
    </source>
</evidence>
<proteinExistence type="inferred from homology"/>
<dbReference type="GO" id="GO:0006355">
    <property type="term" value="P:regulation of DNA-templated transcription"/>
    <property type="evidence" value="ECO:0007669"/>
    <property type="project" value="UniProtKB-UniRule"/>
</dbReference>
<feature type="domain" description="TACO1/YebC-like N-terminal" evidence="8">
    <location>
        <begin position="5"/>
        <end position="76"/>
    </location>
</feature>
<protein>
    <recommendedName>
        <fullName evidence="6">Probable transcriptional regulatory protein CFX0092_A3334</fullName>
    </recommendedName>
</protein>
<keyword evidence="4 6" id="KW-0238">DNA-binding</keyword>
<organism evidence="9 10">
    <name type="scientific">Candidatus Promineifilum breve</name>
    <dbReference type="NCBI Taxonomy" id="1806508"/>
    <lineage>
        <taxon>Bacteria</taxon>
        <taxon>Bacillati</taxon>
        <taxon>Chloroflexota</taxon>
        <taxon>Ardenticatenia</taxon>
        <taxon>Candidatus Promineifilales</taxon>
        <taxon>Candidatus Promineifilaceae</taxon>
        <taxon>Candidatus Promineifilum</taxon>
    </lineage>
</organism>
<dbReference type="InterPro" id="IPR002876">
    <property type="entry name" value="Transcrip_reg_TACO1-like"/>
</dbReference>
<dbReference type="GO" id="GO:0003677">
    <property type="term" value="F:DNA binding"/>
    <property type="evidence" value="ECO:0007669"/>
    <property type="project" value="UniProtKB-UniRule"/>
</dbReference>
<dbReference type="InterPro" id="IPR049083">
    <property type="entry name" value="TACO1_YebC_N"/>
</dbReference>
<evidence type="ECO:0000313" key="10">
    <source>
        <dbReference type="Proteomes" id="UP000215027"/>
    </source>
</evidence>
<dbReference type="AlphaFoldDB" id="A0A160T5U3"/>
<dbReference type="FunFam" id="1.10.10.200:FF:000002">
    <property type="entry name" value="Probable transcriptional regulatory protein CLM62_37755"/>
    <property type="match status" value="1"/>
</dbReference>
<evidence type="ECO:0000259" key="8">
    <source>
        <dbReference type="Pfam" id="PF20772"/>
    </source>
</evidence>
<sequence length="249" mass="27418">MSGHSKWSTIKHKKAASDAKRGKVFTRIAKELTIAAREGGGDPVSNTALRLAIAKAKEANMPKDNIEKSIKRGTGEIEGGELVDIVYEAYAPHSVGLLVEVVTDNRNRAIADVRHAVSKYGGNMAEAGAVSWQFKRKGYISIVDEVDQDELFMVAAEAGAEDVQFNDGITEIYVELESFRAVQEALEEAGYKMDESSLIFDPTNRMELSHAESMQVMNLIERIEELDDVQNVYSALEMSDELLAAMEEA</sequence>
<gene>
    <name evidence="9" type="primary">yebC</name>
    <name evidence="9" type="ORF">CFX0092_A3334</name>
</gene>
<feature type="domain" description="TACO1/YebC-like second and third" evidence="7">
    <location>
        <begin position="84"/>
        <end position="234"/>
    </location>
</feature>
<dbReference type="OrthoDB" id="9781053at2"/>
<evidence type="ECO:0000256" key="1">
    <source>
        <dbReference type="ARBA" id="ARBA00008724"/>
    </source>
</evidence>
<dbReference type="Pfam" id="PF01709">
    <property type="entry name" value="Transcrip_reg"/>
    <property type="match status" value="1"/>
</dbReference>
<keyword evidence="2 6" id="KW-0963">Cytoplasm</keyword>
<evidence type="ECO:0000256" key="4">
    <source>
        <dbReference type="ARBA" id="ARBA00023125"/>
    </source>
</evidence>
<comment type="similarity">
    <text evidence="1 6">Belongs to the TACO1 family.</text>
</comment>
<dbReference type="NCBIfam" id="NF009044">
    <property type="entry name" value="PRK12378.1"/>
    <property type="match status" value="1"/>
</dbReference>
<keyword evidence="10" id="KW-1185">Reference proteome</keyword>
<reference evidence="9" key="1">
    <citation type="submission" date="2016-01" db="EMBL/GenBank/DDBJ databases">
        <authorList>
            <person name="Mcilroy J.S."/>
            <person name="Karst M S."/>
            <person name="Albertsen M."/>
        </authorList>
    </citation>
    <scope>NUCLEOTIDE SEQUENCE</scope>
    <source>
        <strain evidence="9">Cfx-K</strain>
    </source>
</reference>
<keyword evidence="5 6" id="KW-0804">Transcription</keyword>
<dbReference type="GO" id="GO:0005829">
    <property type="term" value="C:cytosol"/>
    <property type="evidence" value="ECO:0007669"/>
    <property type="project" value="TreeGrafter"/>
</dbReference>
<evidence type="ECO:0000256" key="3">
    <source>
        <dbReference type="ARBA" id="ARBA00023015"/>
    </source>
</evidence>
<dbReference type="Proteomes" id="UP000215027">
    <property type="component" value="Chromosome I"/>
</dbReference>
<dbReference type="HAMAP" id="MF_00693">
    <property type="entry name" value="Transcrip_reg_TACO1"/>
    <property type="match status" value="1"/>
</dbReference>
<evidence type="ECO:0000256" key="5">
    <source>
        <dbReference type="ARBA" id="ARBA00023163"/>
    </source>
</evidence>
<dbReference type="Gene3D" id="1.10.10.200">
    <property type="match status" value="1"/>
</dbReference>
<evidence type="ECO:0000256" key="6">
    <source>
        <dbReference type="HAMAP-Rule" id="MF_00693"/>
    </source>
</evidence>